<organism evidence="2 3">
    <name type="scientific">Beauveria asiatica</name>
    <dbReference type="NCBI Taxonomy" id="1069075"/>
    <lineage>
        <taxon>Eukaryota</taxon>
        <taxon>Fungi</taxon>
        <taxon>Dikarya</taxon>
        <taxon>Ascomycota</taxon>
        <taxon>Pezizomycotina</taxon>
        <taxon>Sordariomycetes</taxon>
        <taxon>Hypocreomycetidae</taxon>
        <taxon>Hypocreales</taxon>
        <taxon>Cordycipitaceae</taxon>
        <taxon>Beauveria</taxon>
    </lineage>
</organism>
<evidence type="ECO:0000256" key="1">
    <source>
        <dbReference type="SAM" id="MobiDB-lite"/>
    </source>
</evidence>
<feature type="region of interest" description="Disordered" evidence="1">
    <location>
        <begin position="78"/>
        <end position="122"/>
    </location>
</feature>
<feature type="region of interest" description="Disordered" evidence="1">
    <location>
        <begin position="1"/>
        <end position="52"/>
    </location>
</feature>
<dbReference type="EMBL" id="JAAHCF010000235">
    <property type="protein sequence ID" value="KAK8146088.1"/>
    <property type="molecule type" value="Genomic_DNA"/>
</dbReference>
<keyword evidence="3" id="KW-1185">Reference proteome</keyword>
<evidence type="ECO:0000313" key="2">
    <source>
        <dbReference type="EMBL" id="KAK8146088.1"/>
    </source>
</evidence>
<feature type="compositionally biased region" description="Basic and acidic residues" evidence="1">
    <location>
        <begin position="91"/>
        <end position="122"/>
    </location>
</feature>
<proteinExistence type="predicted"/>
<evidence type="ECO:0000313" key="3">
    <source>
        <dbReference type="Proteomes" id="UP001397290"/>
    </source>
</evidence>
<sequence>MGQDSHSNAIERGLNPATLPAVLKDEYLQDAPRSDRPSKHTPTNQDLVVAKIRKDRYGRDKASALLAAELTAECTPISATTVPSILRKANSPKDEANEEARPDTEDARRPATDTRIVDEGVK</sequence>
<accession>A0AAW0RVQ7</accession>
<reference evidence="2 3" key="1">
    <citation type="submission" date="2020-02" db="EMBL/GenBank/DDBJ databases">
        <title>Comparative genomics of the hypocrealean fungal genus Beauvera.</title>
        <authorList>
            <person name="Showalter D.N."/>
            <person name="Bushley K.E."/>
            <person name="Rehner S.A."/>
        </authorList>
    </citation>
    <scope>NUCLEOTIDE SEQUENCE [LARGE SCALE GENOMIC DNA]</scope>
    <source>
        <strain evidence="2 3">ARSEF4384</strain>
    </source>
</reference>
<feature type="compositionally biased region" description="Basic and acidic residues" evidence="1">
    <location>
        <begin position="23"/>
        <end position="38"/>
    </location>
</feature>
<dbReference type="AlphaFoldDB" id="A0AAW0RVQ7"/>
<dbReference type="Proteomes" id="UP001397290">
    <property type="component" value="Unassembled WGS sequence"/>
</dbReference>
<name>A0AAW0RVQ7_9HYPO</name>
<evidence type="ECO:0008006" key="4">
    <source>
        <dbReference type="Google" id="ProtNLM"/>
    </source>
</evidence>
<gene>
    <name evidence="2" type="ORF">G3M48_003625</name>
</gene>
<comment type="caution">
    <text evidence="2">The sequence shown here is derived from an EMBL/GenBank/DDBJ whole genome shotgun (WGS) entry which is preliminary data.</text>
</comment>
<protein>
    <recommendedName>
        <fullName evidence="4">Transposase</fullName>
    </recommendedName>
</protein>